<proteinExistence type="predicted"/>
<reference evidence="1" key="1">
    <citation type="submission" date="2024-04" db="EMBL/GenBank/DDBJ databases">
        <authorList>
            <consortium name="Molecular Ecology Group"/>
        </authorList>
    </citation>
    <scope>NUCLEOTIDE SEQUENCE</scope>
</reference>
<dbReference type="AlphaFoldDB" id="A0AAV2MZ46"/>
<keyword evidence="2" id="KW-1185">Reference proteome</keyword>
<protein>
    <submittedName>
        <fullName evidence="1">Uncharacterized protein</fullName>
    </submittedName>
</protein>
<gene>
    <name evidence="1" type="ORF">LPLAT_LOCUS12887</name>
</gene>
<evidence type="ECO:0000313" key="2">
    <source>
        <dbReference type="Proteomes" id="UP001497644"/>
    </source>
</evidence>
<comment type="caution">
    <text evidence="1">The sequence shown here is derived from an EMBL/GenBank/DDBJ whole genome shotgun (WGS) entry which is preliminary data.</text>
</comment>
<organism evidence="1 2">
    <name type="scientific">Lasius platythorax</name>
    <dbReference type="NCBI Taxonomy" id="488582"/>
    <lineage>
        <taxon>Eukaryota</taxon>
        <taxon>Metazoa</taxon>
        <taxon>Ecdysozoa</taxon>
        <taxon>Arthropoda</taxon>
        <taxon>Hexapoda</taxon>
        <taxon>Insecta</taxon>
        <taxon>Pterygota</taxon>
        <taxon>Neoptera</taxon>
        <taxon>Endopterygota</taxon>
        <taxon>Hymenoptera</taxon>
        <taxon>Apocrita</taxon>
        <taxon>Aculeata</taxon>
        <taxon>Formicoidea</taxon>
        <taxon>Formicidae</taxon>
        <taxon>Formicinae</taxon>
        <taxon>Lasius</taxon>
        <taxon>Lasius</taxon>
    </lineage>
</organism>
<sequence>MSTKLARFQDTGKTLSLMQELKQAVTLLTILSVTFFHSIALKPSGLGAVLQTSLSLRNLKVSPESMFQRSFHWKYPIRGGGSRAGQPLGNNLEIKQSNTLNSSVSLKLGVDCLSRFITIR</sequence>
<dbReference type="Proteomes" id="UP001497644">
    <property type="component" value="Unassembled WGS sequence"/>
</dbReference>
<dbReference type="EMBL" id="CAXIPU020001106">
    <property type="protein sequence ID" value="CAL1672902.1"/>
    <property type="molecule type" value="Genomic_DNA"/>
</dbReference>
<accession>A0AAV2MZ46</accession>
<evidence type="ECO:0000313" key="1">
    <source>
        <dbReference type="EMBL" id="CAL1672902.1"/>
    </source>
</evidence>
<name>A0AAV2MZ46_9HYME</name>